<dbReference type="SUPFAM" id="SSF46785">
    <property type="entry name" value="Winged helix' DNA-binding domain"/>
    <property type="match status" value="1"/>
</dbReference>
<dbReference type="PRINTS" id="PR00778">
    <property type="entry name" value="HTHARSR"/>
</dbReference>
<dbReference type="PANTHER" id="PTHR43132:SF2">
    <property type="entry name" value="ARSENICAL RESISTANCE OPERON REPRESSOR ARSR-RELATED"/>
    <property type="match status" value="1"/>
</dbReference>
<protein>
    <recommendedName>
        <fullName evidence="4">HTH arsR-type domain-containing protein</fullName>
    </recommendedName>
</protein>
<gene>
    <name evidence="5" type="ORF">COX83_02920</name>
</gene>
<accession>A0A2M7V3F6</accession>
<dbReference type="CDD" id="cd00090">
    <property type="entry name" value="HTH_ARSR"/>
    <property type="match status" value="1"/>
</dbReference>
<organism evidence="5 6">
    <name type="scientific">Candidatus Magasanikbacteria bacterium CG_4_10_14_0_2_um_filter_41_31</name>
    <dbReference type="NCBI Taxonomy" id="1974639"/>
    <lineage>
        <taxon>Bacteria</taxon>
        <taxon>Candidatus Magasanikiibacteriota</taxon>
    </lineage>
</organism>
<proteinExistence type="predicted"/>
<comment type="caution">
    <text evidence="5">The sequence shown here is derived from an EMBL/GenBank/DDBJ whole genome shotgun (WGS) entry which is preliminary data.</text>
</comment>
<evidence type="ECO:0000256" key="2">
    <source>
        <dbReference type="ARBA" id="ARBA00023125"/>
    </source>
</evidence>
<dbReference type="InterPro" id="IPR036388">
    <property type="entry name" value="WH-like_DNA-bd_sf"/>
</dbReference>
<dbReference type="Gene3D" id="1.10.10.10">
    <property type="entry name" value="Winged helix-like DNA-binding domain superfamily/Winged helix DNA-binding domain"/>
    <property type="match status" value="1"/>
</dbReference>
<dbReference type="InterPro" id="IPR011991">
    <property type="entry name" value="ArsR-like_HTH"/>
</dbReference>
<name>A0A2M7V3F6_9BACT</name>
<dbReference type="NCBIfam" id="NF033788">
    <property type="entry name" value="HTH_metalloreg"/>
    <property type="match status" value="1"/>
</dbReference>
<dbReference type="SMART" id="SM00418">
    <property type="entry name" value="HTH_ARSR"/>
    <property type="match status" value="1"/>
</dbReference>
<evidence type="ECO:0000256" key="3">
    <source>
        <dbReference type="ARBA" id="ARBA00023163"/>
    </source>
</evidence>
<dbReference type="GO" id="GO:0003700">
    <property type="term" value="F:DNA-binding transcription factor activity"/>
    <property type="evidence" value="ECO:0007669"/>
    <property type="project" value="InterPro"/>
</dbReference>
<dbReference type="Pfam" id="PF12840">
    <property type="entry name" value="HTH_20"/>
    <property type="match status" value="1"/>
</dbReference>
<dbReference type="PANTHER" id="PTHR43132">
    <property type="entry name" value="ARSENICAL RESISTANCE OPERON REPRESSOR ARSR-RELATED"/>
    <property type="match status" value="1"/>
</dbReference>
<evidence type="ECO:0000259" key="4">
    <source>
        <dbReference type="PROSITE" id="PS50987"/>
    </source>
</evidence>
<keyword evidence="1" id="KW-0805">Transcription regulation</keyword>
<dbReference type="InterPro" id="IPR051011">
    <property type="entry name" value="Metal_resp_trans_reg"/>
</dbReference>
<reference evidence="6" key="1">
    <citation type="submission" date="2017-09" db="EMBL/GenBank/DDBJ databases">
        <title>Depth-based differentiation of microbial function through sediment-hosted aquifers and enrichment of novel symbionts in the deep terrestrial subsurface.</title>
        <authorList>
            <person name="Probst A.J."/>
            <person name="Ladd B."/>
            <person name="Jarett J.K."/>
            <person name="Geller-Mcgrath D.E."/>
            <person name="Sieber C.M.K."/>
            <person name="Emerson J.B."/>
            <person name="Anantharaman K."/>
            <person name="Thomas B.C."/>
            <person name="Malmstrom R."/>
            <person name="Stieglmeier M."/>
            <person name="Klingl A."/>
            <person name="Woyke T."/>
            <person name="Ryan C.M."/>
            <person name="Banfield J.F."/>
        </authorList>
    </citation>
    <scope>NUCLEOTIDE SEQUENCE [LARGE SCALE GENOMIC DNA]</scope>
</reference>
<dbReference type="Proteomes" id="UP000230078">
    <property type="component" value="Unassembled WGS sequence"/>
</dbReference>
<dbReference type="InterPro" id="IPR036390">
    <property type="entry name" value="WH_DNA-bd_sf"/>
</dbReference>
<dbReference type="EMBL" id="PFPI01000037">
    <property type="protein sequence ID" value="PIZ93016.1"/>
    <property type="molecule type" value="Genomic_DNA"/>
</dbReference>
<dbReference type="GO" id="GO:0003677">
    <property type="term" value="F:DNA binding"/>
    <property type="evidence" value="ECO:0007669"/>
    <property type="project" value="UniProtKB-KW"/>
</dbReference>
<sequence>MVRKKDVQKKSNISSETDQKMVAVFKVLSDVNRYRMFRMLSEHPKISISDIANDLEISLPLASQHIKILTQANLIKKERDGKKVFPKLEYNNPFVRTIVKTIQLAVTLNT</sequence>
<evidence type="ECO:0000313" key="5">
    <source>
        <dbReference type="EMBL" id="PIZ93016.1"/>
    </source>
</evidence>
<feature type="domain" description="HTH arsR-type" evidence="4">
    <location>
        <begin position="13"/>
        <end position="110"/>
    </location>
</feature>
<dbReference type="InterPro" id="IPR001845">
    <property type="entry name" value="HTH_ArsR_DNA-bd_dom"/>
</dbReference>
<keyword evidence="3" id="KW-0804">Transcription</keyword>
<evidence type="ECO:0000256" key="1">
    <source>
        <dbReference type="ARBA" id="ARBA00023015"/>
    </source>
</evidence>
<dbReference type="PROSITE" id="PS50987">
    <property type="entry name" value="HTH_ARSR_2"/>
    <property type="match status" value="1"/>
</dbReference>
<evidence type="ECO:0000313" key="6">
    <source>
        <dbReference type="Proteomes" id="UP000230078"/>
    </source>
</evidence>
<keyword evidence="2" id="KW-0238">DNA-binding</keyword>
<dbReference type="AlphaFoldDB" id="A0A2M7V3F6"/>